<dbReference type="AlphaFoldDB" id="S3CFQ4"/>
<feature type="transmembrane region" description="Helical" evidence="1">
    <location>
        <begin position="192"/>
        <end position="210"/>
    </location>
</feature>
<dbReference type="EMBL" id="KE145371">
    <property type="protein sequence ID" value="EPE25307.1"/>
    <property type="molecule type" value="Genomic_DNA"/>
</dbReference>
<evidence type="ECO:0000259" key="2">
    <source>
        <dbReference type="Pfam" id="PF06985"/>
    </source>
</evidence>
<gene>
    <name evidence="3" type="ORF">GLAREA_01219</name>
</gene>
<dbReference type="Proteomes" id="UP000016922">
    <property type="component" value="Unassembled WGS sequence"/>
</dbReference>
<name>S3CFQ4_GLAL2</name>
<keyword evidence="1" id="KW-0472">Membrane</keyword>
<dbReference type="OrthoDB" id="3561274at2759"/>
<feature type="domain" description="Heterokaryon incompatibility" evidence="2">
    <location>
        <begin position="43"/>
        <end position="96"/>
    </location>
</feature>
<dbReference type="GeneID" id="19460277"/>
<dbReference type="KEGG" id="glz:GLAREA_01219"/>
<sequence length="279" mass="31823">MLNAWREERLTKFARLYEPLRRDQVRKEERSRDERCENDASINGSEIVWVDSICVQSGNNAERRKAVILMSRVYRNAMRILPRISSGIEHGSRKIKLSRRTKKAIAFEFACLFAALLMQRPPEMIWEETSGTGLPPEVITVSPSGPSRWLAAKEELSLRFGDHKILQNILKELASLVAHIHISTCLSRPHPLLILFTNVAFAFPITYLRYTNRADRHQDDIIMGGMVLAVVLASMTQDIWETTIKILPASIIFGLVLSSLIHRVFGLRSRSCESNVEKI</sequence>
<keyword evidence="1" id="KW-1133">Transmembrane helix</keyword>
<evidence type="ECO:0000256" key="1">
    <source>
        <dbReference type="SAM" id="Phobius"/>
    </source>
</evidence>
<keyword evidence="4" id="KW-1185">Reference proteome</keyword>
<feature type="transmembrane region" description="Helical" evidence="1">
    <location>
        <begin position="222"/>
        <end position="240"/>
    </location>
</feature>
<accession>S3CFQ4</accession>
<dbReference type="Pfam" id="PF06985">
    <property type="entry name" value="HET"/>
    <property type="match status" value="1"/>
</dbReference>
<evidence type="ECO:0000313" key="4">
    <source>
        <dbReference type="Proteomes" id="UP000016922"/>
    </source>
</evidence>
<dbReference type="HOGENOM" id="CLU_997655_0_0_1"/>
<protein>
    <recommendedName>
        <fullName evidence="2">Heterokaryon incompatibility domain-containing protein</fullName>
    </recommendedName>
</protein>
<dbReference type="InterPro" id="IPR010730">
    <property type="entry name" value="HET"/>
</dbReference>
<dbReference type="RefSeq" id="XP_008086626.1">
    <property type="nucleotide sequence ID" value="XM_008088435.1"/>
</dbReference>
<organism evidence="3 4">
    <name type="scientific">Glarea lozoyensis (strain ATCC 20868 / MF5171)</name>
    <dbReference type="NCBI Taxonomy" id="1116229"/>
    <lineage>
        <taxon>Eukaryota</taxon>
        <taxon>Fungi</taxon>
        <taxon>Dikarya</taxon>
        <taxon>Ascomycota</taxon>
        <taxon>Pezizomycotina</taxon>
        <taxon>Leotiomycetes</taxon>
        <taxon>Helotiales</taxon>
        <taxon>Helotiaceae</taxon>
        <taxon>Glarea</taxon>
    </lineage>
</organism>
<keyword evidence="1" id="KW-0812">Transmembrane</keyword>
<reference evidence="3 4" key="1">
    <citation type="journal article" date="2013" name="BMC Genomics">
        <title>Genomics-driven discovery of the pneumocandin biosynthetic gene cluster in the fungus Glarea lozoyensis.</title>
        <authorList>
            <person name="Chen L."/>
            <person name="Yue Q."/>
            <person name="Zhang X."/>
            <person name="Xiang M."/>
            <person name="Wang C."/>
            <person name="Li S."/>
            <person name="Che Y."/>
            <person name="Ortiz-Lopez F.J."/>
            <person name="Bills G.F."/>
            <person name="Liu X."/>
            <person name="An Z."/>
        </authorList>
    </citation>
    <scope>NUCLEOTIDE SEQUENCE [LARGE SCALE GENOMIC DNA]</scope>
    <source>
        <strain evidence="4">ATCC 20868 / MF5171</strain>
    </source>
</reference>
<feature type="transmembrane region" description="Helical" evidence="1">
    <location>
        <begin position="246"/>
        <end position="265"/>
    </location>
</feature>
<evidence type="ECO:0000313" key="3">
    <source>
        <dbReference type="EMBL" id="EPE25307.1"/>
    </source>
</evidence>
<proteinExistence type="predicted"/>